<dbReference type="GO" id="GO:0006261">
    <property type="term" value="P:DNA-templated DNA replication"/>
    <property type="evidence" value="ECO:0007669"/>
    <property type="project" value="InterPro"/>
</dbReference>
<dbReference type="Gene3D" id="3.30.70.370">
    <property type="match status" value="1"/>
</dbReference>
<evidence type="ECO:0000256" key="2">
    <source>
        <dbReference type="SAM" id="MobiDB-lite"/>
    </source>
</evidence>
<feature type="region of interest" description="Disordered" evidence="2">
    <location>
        <begin position="245"/>
        <end position="271"/>
    </location>
</feature>
<gene>
    <name evidence="4" type="ORF">O3G_MSEX010804</name>
</gene>
<feature type="domain" description="DNA-directed DNA polymerase family A palm" evidence="3">
    <location>
        <begin position="743"/>
        <end position="957"/>
    </location>
</feature>
<dbReference type="Proteomes" id="UP000791440">
    <property type="component" value="Unassembled WGS sequence"/>
</dbReference>
<dbReference type="InterPro" id="IPR036397">
    <property type="entry name" value="RNaseH_sf"/>
</dbReference>
<dbReference type="CDD" id="cd08638">
    <property type="entry name" value="DNA_pol_A_theta"/>
    <property type="match status" value="1"/>
</dbReference>
<dbReference type="GO" id="GO:0006302">
    <property type="term" value="P:double-strand break repair"/>
    <property type="evidence" value="ECO:0007669"/>
    <property type="project" value="TreeGrafter"/>
</dbReference>
<accession>A0A921ZID0</accession>
<comment type="caution">
    <text evidence="4">The sequence shown here is derived from an EMBL/GenBank/DDBJ whole genome shotgun (WGS) entry which is preliminary data.</text>
</comment>
<proteinExistence type="predicted"/>
<reference evidence="4" key="1">
    <citation type="journal article" date="2016" name="Insect Biochem. Mol. Biol.">
        <title>Multifaceted biological insights from a draft genome sequence of the tobacco hornworm moth, Manduca sexta.</title>
        <authorList>
            <person name="Kanost M.R."/>
            <person name="Arrese E.L."/>
            <person name="Cao X."/>
            <person name="Chen Y.R."/>
            <person name="Chellapilla S."/>
            <person name="Goldsmith M.R."/>
            <person name="Grosse-Wilde E."/>
            <person name="Heckel D.G."/>
            <person name="Herndon N."/>
            <person name="Jiang H."/>
            <person name="Papanicolaou A."/>
            <person name="Qu J."/>
            <person name="Soulages J.L."/>
            <person name="Vogel H."/>
            <person name="Walters J."/>
            <person name="Waterhouse R.M."/>
            <person name="Ahn S.J."/>
            <person name="Almeida F.C."/>
            <person name="An C."/>
            <person name="Aqrawi P."/>
            <person name="Bretschneider A."/>
            <person name="Bryant W.B."/>
            <person name="Bucks S."/>
            <person name="Chao H."/>
            <person name="Chevignon G."/>
            <person name="Christen J.M."/>
            <person name="Clarke D.F."/>
            <person name="Dittmer N.T."/>
            <person name="Ferguson L.C.F."/>
            <person name="Garavelou S."/>
            <person name="Gordon K.H.J."/>
            <person name="Gunaratna R.T."/>
            <person name="Han Y."/>
            <person name="Hauser F."/>
            <person name="He Y."/>
            <person name="Heidel-Fischer H."/>
            <person name="Hirsh A."/>
            <person name="Hu Y."/>
            <person name="Jiang H."/>
            <person name="Kalra D."/>
            <person name="Klinner C."/>
            <person name="Konig C."/>
            <person name="Kovar C."/>
            <person name="Kroll A.R."/>
            <person name="Kuwar S.S."/>
            <person name="Lee S.L."/>
            <person name="Lehman R."/>
            <person name="Li K."/>
            <person name="Li Z."/>
            <person name="Liang H."/>
            <person name="Lovelace S."/>
            <person name="Lu Z."/>
            <person name="Mansfield J.H."/>
            <person name="McCulloch K.J."/>
            <person name="Mathew T."/>
            <person name="Morton B."/>
            <person name="Muzny D.M."/>
            <person name="Neunemann D."/>
            <person name="Ongeri F."/>
            <person name="Pauchet Y."/>
            <person name="Pu L.L."/>
            <person name="Pyrousis I."/>
            <person name="Rao X.J."/>
            <person name="Redding A."/>
            <person name="Roesel C."/>
            <person name="Sanchez-Gracia A."/>
            <person name="Schaack S."/>
            <person name="Shukla A."/>
            <person name="Tetreau G."/>
            <person name="Wang Y."/>
            <person name="Xiong G.H."/>
            <person name="Traut W."/>
            <person name="Walsh T.K."/>
            <person name="Worley K.C."/>
            <person name="Wu D."/>
            <person name="Wu W."/>
            <person name="Wu Y.Q."/>
            <person name="Zhang X."/>
            <person name="Zou Z."/>
            <person name="Zucker H."/>
            <person name="Briscoe A.D."/>
            <person name="Burmester T."/>
            <person name="Clem R.J."/>
            <person name="Feyereisen R."/>
            <person name="Grimmelikhuijzen C.J.P."/>
            <person name="Hamodrakas S.J."/>
            <person name="Hansson B.S."/>
            <person name="Huguet E."/>
            <person name="Jermiin L.S."/>
            <person name="Lan Q."/>
            <person name="Lehman H.K."/>
            <person name="Lorenzen M."/>
            <person name="Merzendorfer H."/>
            <person name="Michalopoulos I."/>
            <person name="Morton D.B."/>
            <person name="Muthukrishnan S."/>
            <person name="Oakeshott J.G."/>
            <person name="Palmer W."/>
            <person name="Park Y."/>
            <person name="Passarelli A.L."/>
            <person name="Rozas J."/>
            <person name="Schwartz L.M."/>
            <person name="Smith W."/>
            <person name="Southgate A."/>
            <person name="Vilcinskas A."/>
            <person name="Vogt R."/>
            <person name="Wang P."/>
            <person name="Werren J."/>
            <person name="Yu X.Q."/>
            <person name="Zhou J.J."/>
            <person name="Brown S.J."/>
            <person name="Scherer S.E."/>
            <person name="Richards S."/>
            <person name="Blissard G.W."/>
        </authorList>
    </citation>
    <scope>NUCLEOTIDE SEQUENCE</scope>
</reference>
<evidence type="ECO:0000256" key="1">
    <source>
        <dbReference type="ARBA" id="ARBA00022705"/>
    </source>
</evidence>
<dbReference type="Gene3D" id="3.30.420.10">
    <property type="entry name" value="Ribonuclease H-like superfamily/Ribonuclease H"/>
    <property type="match status" value="1"/>
</dbReference>
<dbReference type="PANTHER" id="PTHR10133:SF27">
    <property type="entry name" value="DNA POLYMERASE NU"/>
    <property type="match status" value="1"/>
</dbReference>
<dbReference type="AlphaFoldDB" id="A0A921ZID0"/>
<sequence>MNDTSHCIPSSYLATNIATMNNNNYFNFDYNYYEKQLSPFGKKVLQTLIQHYHKEQDSYKNTPLRDIPVQKKRILQFRDSHANLLTGSPKINSGNECSGNAQFNFTTTENALGLDDTLNSAKLLITIENNNDTAVAGCSIEDLLHTVNTNHANEKLCDFDNNVPHLNLEINIPQNNKEVVKEVETIAWDDIFDTELFVSQRNDEQCVISQSHEDRPFLFDYINNNRDDSNAFNVCNDTEFGNKLKTKRKRQIKSTDNRPKKPKKAKDNDNDILRKQKYTKTVKNWLSDINTKNHEDDEAITNNESNVVQLKSNDIIIEKTTAKTVKNKSKKIVQAQLANKDGVMKFRKPKNDINNDGKTIENSKVFNSDKPKEKRNKAKFVAPIKSQTPVKDITYEVHSVNGSDFKLYNEAFKIADQEHVVVLVYRNKFSQLNSHYTDDSCDIDGLMVNVYDEFYYFNENIEGTKEILTNILEGKVIFYEGKDVINYLASVLQIKINLPRIIDVKIGSSLLNPDDPPDNFSEVQKLLSFTPQHTIATECPLQKTAWYITLLKQCAVIMTDMLIQNSLWNVFVNIEMRLLPVVAAMERRGVQVDLEKLKSMENILVEQMKSVEQSCYKAAGRPFQINSPLQIRAILYDELQLDTKCNVKIRETLCKGAKSTSETMLRSLVSEHPLPRLILEYRHLHKAHATFLAGIAHHVKDGVVMPTWVQTAAVTGRIASNNPNLQAIPKAPFSPVMFLEDNHEEIPLLKFRSVYTSRLGYTLVAADFKHVECRVFAHAAADTSLLDVLRSRQDLFKVLAAKWLKKPEAEISSEDRERTKRIIYASLYGAGTRKLMDILNITYDQTLAITASFNRTFPSLKSFGRSVVTRCEQNGGRLSTICGRARQFKNISSEDFTLRSQAERQAVNFVVQGSAADLCKMAMIEAYEQLGKCCPAVEAHLLLQIHDELIWEVKDEHVDAVIVIIKQVMENCGRLCGMSVDLPVDLHTGKNWGEMSEYSVK</sequence>
<evidence type="ECO:0000313" key="4">
    <source>
        <dbReference type="EMBL" id="KAG6458326.1"/>
    </source>
</evidence>
<dbReference type="SUPFAM" id="SSF56672">
    <property type="entry name" value="DNA/RNA polymerases"/>
    <property type="match status" value="1"/>
</dbReference>
<evidence type="ECO:0000259" key="3">
    <source>
        <dbReference type="SMART" id="SM00482"/>
    </source>
</evidence>
<dbReference type="PRINTS" id="PR00868">
    <property type="entry name" value="DNAPOLI"/>
</dbReference>
<dbReference type="Gene3D" id="1.20.1060.10">
    <property type="entry name" value="Taq DNA Polymerase, Chain T, domain 4"/>
    <property type="match status" value="1"/>
</dbReference>
<dbReference type="InterPro" id="IPR043502">
    <property type="entry name" value="DNA/RNA_pol_sf"/>
</dbReference>
<dbReference type="EMBL" id="JH668579">
    <property type="protein sequence ID" value="KAG6458326.1"/>
    <property type="molecule type" value="Genomic_DNA"/>
</dbReference>
<protein>
    <recommendedName>
        <fullName evidence="3">DNA-directed DNA polymerase family A palm domain-containing protein</fullName>
    </recommendedName>
</protein>
<organism evidence="4 5">
    <name type="scientific">Manduca sexta</name>
    <name type="common">Tobacco hawkmoth</name>
    <name type="synonym">Tobacco hornworm</name>
    <dbReference type="NCBI Taxonomy" id="7130"/>
    <lineage>
        <taxon>Eukaryota</taxon>
        <taxon>Metazoa</taxon>
        <taxon>Ecdysozoa</taxon>
        <taxon>Arthropoda</taxon>
        <taxon>Hexapoda</taxon>
        <taxon>Insecta</taxon>
        <taxon>Pterygota</taxon>
        <taxon>Neoptera</taxon>
        <taxon>Endopterygota</taxon>
        <taxon>Lepidoptera</taxon>
        <taxon>Glossata</taxon>
        <taxon>Ditrysia</taxon>
        <taxon>Bombycoidea</taxon>
        <taxon>Sphingidae</taxon>
        <taxon>Sphinginae</taxon>
        <taxon>Sphingini</taxon>
        <taxon>Manduca</taxon>
    </lineage>
</organism>
<name>A0A921ZID0_MANSE</name>
<dbReference type="FunFam" id="1.10.150.20:FF:000002">
    <property type="entry name" value="DNA polymerase I"/>
    <property type="match status" value="1"/>
</dbReference>
<dbReference type="Gene3D" id="1.10.150.20">
    <property type="entry name" value="5' to 3' exonuclease, C-terminal subdomain"/>
    <property type="match status" value="1"/>
</dbReference>
<dbReference type="GO" id="GO:0003677">
    <property type="term" value="F:DNA binding"/>
    <property type="evidence" value="ECO:0007669"/>
    <property type="project" value="InterPro"/>
</dbReference>
<dbReference type="InterPro" id="IPR001098">
    <property type="entry name" value="DNA-dir_DNA_pol_A_palm_dom"/>
</dbReference>
<keyword evidence="5" id="KW-1185">Reference proteome</keyword>
<dbReference type="SMART" id="SM00482">
    <property type="entry name" value="POLAc"/>
    <property type="match status" value="1"/>
</dbReference>
<dbReference type="Pfam" id="PF00476">
    <property type="entry name" value="DNA_pol_A"/>
    <property type="match status" value="1"/>
</dbReference>
<dbReference type="InterPro" id="IPR002298">
    <property type="entry name" value="DNA_polymerase_A"/>
</dbReference>
<feature type="compositionally biased region" description="Basic and acidic residues" evidence="2">
    <location>
        <begin position="253"/>
        <end position="271"/>
    </location>
</feature>
<reference evidence="4" key="2">
    <citation type="submission" date="2020-12" db="EMBL/GenBank/DDBJ databases">
        <authorList>
            <person name="Kanost M."/>
        </authorList>
    </citation>
    <scope>NUCLEOTIDE SEQUENCE</scope>
</reference>
<evidence type="ECO:0000313" key="5">
    <source>
        <dbReference type="Proteomes" id="UP000791440"/>
    </source>
</evidence>
<dbReference type="GO" id="GO:0003887">
    <property type="term" value="F:DNA-directed DNA polymerase activity"/>
    <property type="evidence" value="ECO:0007669"/>
    <property type="project" value="InterPro"/>
</dbReference>
<dbReference type="PANTHER" id="PTHR10133">
    <property type="entry name" value="DNA POLYMERASE I"/>
    <property type="match status" value="1"/>
</dbReference>
<keyword evidence="1" id="KW-0235">DNA replication</keyword>